<comment type="caution">
    <text evidence="2">The sequence shown here is derived from an EMBL/GenBank/DDBJ whole genome shotgun (WGS) entry which is preliminary data.</text>
</comment>
<organism evidence="2 3">
    <name type="scientific">Anaerovibrio slackiae</name>
    <dbReference type="NCBI Taxonomy" id="2652309"/>
    <lineage>
        <taxon>Bacteria</taxon>
        <taxon>Bacillati</taxon>
        <taxon>Bacillota</taxon>
        <taxon>Negativicutes</taxon>
        <taxon>Selenomonadales</taxon>
        <taxon>Selenomonadaceae</taxon>
        <taxon>Anaerovibrio</taxon>
    </lineage>
</organism>
<dbReference type="RefSeq" id="WP_154405791.1">
    <property type="nucleotide sequence ID" value="NZ_VUNR01000003.1"/>
</dbReference>
<dbReference type="InterPro" id="IPR012547">
    <property type="entry name" value="PDDEXK_9"/>
</dbReference>
<dbReference type="Proteomes" id="UP000433181">
    <property type="component" value="Unassembled WGS sequence"/>
</dbReference>
<dbReference type="EMBL" id="VUNR01000003">
    <property type="protein sequence ID" value="MSU07856.1"/>
    <property type="molecule type" value="Genomic_DNA"/>
</dbReference>
<dbReference type="AlphaFoldDB" id="A0A6I2UGG9"/>
<dbReference type="Pfam" id="PF08011">
    <property type="entry name" value="PDDEXK_9"/>
    <property type="match status" value="1"/>
</dbReference>
<dbReference type="SUPFAM" id="SSF52540">
    <property type="entry name" value="P-loop containing nucleoside triphosphate hydrolases"/>
    <property type="match status" value="1"/>
</dbReference>
<dbReference type="PANTHER" id="PTHR34825:SF1">
    <property type="entry name" value="AAA-ATPASE-LIKE DOMAIN-CONTAINING PROTEIN"/>
    <property type="match status" value="1"/>
</dbReference>
<feature type="domain" description="AAA-ATPase-like" evidence="1">
    <location>
        <begin position="7"/>
        <end position="230"/>
    </location>
</feature>
<sequence>MARAIAVGEQDFVKIRENDYFYIDKTGFIADWWRGADNTTAVMRPRRFGKTLNMSMMRAFFSVEYQGRGAELFGGLKVWQDEAMRRLQGTYPVIFVSFAGQKADNYADMMQSMRMLVADIFKDYDFLIKDDVDFMDDSDREFYRKIRWEEGNIAVALHKLSKWLRQYYGKKVIILLDEYDTPMHEAFAGGYWAELSGFMRQFFNATFKTNENMERALMTGITRVAKESIFSDLNHLVIVTVQSDDYADAFGFTEQEVFAAMDEYGLADKAIVKQWYDGFTIGSHHDIYNTWSIINYLDRKGRLECYWANSSGNGLVSQLLQSGSAELKKQFEVLLQGNSLEAEIEDQVVFVDLNDSISSVWSLFLASGYLTGEKIKLLEEGHFLCRLRITNKETRIMFERLVSRWFRRRGEEYYNEFIRYMLQGNVQAMNDYMNRIALYTFSSFDAGRHPSEETEPERFYHGFVLGLMVDLKDRYVITSNRESGYGRYDVMLEPRHADVDAAIILEFKVFDKYGEKSLEETVQSALQQIEEKQYAAALEAKGIAANRIRKYGFAFEGKNVLIGSC</sequence>
<reference evidence="2 3" key="1">
    <citation type="submission" date="2019-08" db="EMBL/GenBank/DDBJ databases">
        <title>In-depth cultivation of the pig gut microbiome towards novel bacterial diversity and tailored functional studies.</title>
        <authorList>
            <person name="Wylensek D."/>
            <person name="Hitch T.C.A."/>
            <person name="Clavel T."/>
        </authorList>
    </citation>
    <scope>NUCLEOTIDE SEQUENCE [LARGE SCALE GENOMIC DNA]</scope>
    <source>
        <strain evidence="2 3">WCA-693-APC-5D-A</strain>
    </source>
</reference>
<name>A0A6I2UGG9_9FIRM</name>
<dbReference type="InterPro" id="IPR018631">
    <property type="entry name" value="AAA-ATPase-like_dom"/>
</dbReference>
<dbReference type="Pfam" id="PF09820">
    <property type="entry name" value="AAA-ATPase_like"/>
    <property type="match status" value="1"/>
</dbReference>
<evidence type="ECO:0000313" key="2">
    <source>
        <dbReference type="EMBL" id="MSU07856.1"/>
    </source>
</evidence>
<dbReference type="InterPro" id="IPR027417">
    <property type="entry name" value="P-loop_NTPase"/>
</dbReference>
<dbReference type="PANTHER" id="PTHR34825">
    <property type="entry name" value="CONSERVED PROTEIN, WITH A WEAK D-GALACTARATE DEHYDRATASE/ALTRONATE HYDROLASE DOMAIN"/>
    <property type="match status" value="1"/>
</dbReference>
<evidence type="ECO:0000259" key="1">
    <source>
        <dbReference type="Pfam" id="PF09820"/>
    </source>
</evidence>
<protein>
    <submittedName>
        <fullName evidence="2">AAA family ATPase</fullName>
    </submittedName>
</protein>
<evidence type="ECO:0000313" key="3">
    <source>
        <dbReference type="Proteomes" id="UP000433181"/>
    </source>
</evidence>
<keyword evidence="3" id="KW-1185">Reference proteome</keyword>
<proteinExistence type="predicted"/>
<dbReference type="GeneID" id="96777770"/>
<gene>
    <name evidence="2" type="ORF">FYJ84_02485</name>
</gene>
<accession>A0A6I2UGG9</accession>